<comment type="function">
    <text evidence="16">Catalyzes the condensation reaction of fatty acid synthesis by the addition to an acyl acceptor of two carbons from malonyl-ACP. Specific for elongation from C-10 to unsaturated C-16 and C-18 fatty acids.</text>
</comment>
<comment type="subunit">
    <text evidence="3">Homodimer.</text>
</comment>
<dbReference type="Pfam" id="PF02801">
    <property type="entry name" value="Ketoacyl-synt_C"/>
    <property type="match status" value="1"/>
</dbReference>
<evidence type="ECO:0000256" key="16">
    <source>
        <dbReference type="ARBA" id="ARBA00058711"/>
    </source>
</evidence>
<dbReference type="PROSITE" id="PS00606">
    <property type="entry name" value="KS3_1"/>
    <property type="match status" value="1"/>
</dbReference>
<dbReference type="PROSITE" id="PS52004">
    <property type="entry name" value="KS3_2"/>
    <property type="match status" value="1"/>
</dbReference>
<keyword evidence="7" id="KW-0934">Plastid</keyword>
<accession>A0A835KH64</accession>
<evidence type="ECO:0000256" key="14">
    <source>
        <dbReference type="ARBA" id="ARBA00042143"/>
    </source>
</evidence>
<dbReference type="NCBIfam" id="TIGR03150">
    <property type="entry name" value="fabF"/>
    <property type="match status" value="1"/>
</dbReference>
<keyword evidence="11" id="KW-0443">Lipid metabolism</keyword>
<evidence type="ECO:0000256" key="12">
    <source>
        <dbReference type="ARBA" id="ARBA00023160"/>
    </source>
</evidence>
<evidence type="ECO:0000256" key="11">
    <source>
        <dbReference type="ARBA" id="ARBA00023098"/>
    </source>
</evidence>
<reference evidence="20 21" key="1">
    <citation type="submission" date="2020-10" db="EMBL/GenBank/DDBJ databases">
        <title>Plant Genome Project.</title>
        <authorList>
            <person name="Zhang R.-G."/>
        </authorList>
    </citation>
    <scope>NUCLEOTIDE SEQUENCE [LARGE SCALE GENOMIC DNA]</scope>
    <source>
        <strain evidence="20">FAFU-HL-1</strain>
        <tissue evidence="20">Leaf</tissue>
    </source>
</reference>
<evidence type="ECO:0000256" key="1">
    <source>
        <dbReference type="ARBA" id="ARBA00004229"/>
    </source>
</evidence>
<keyword evidence="13" id="KW-0012">Acyltransferase</keyword>
<evidence type="ECO:0000256" key="3">
    <source>
        <dbReference type="ARBA" id="ARBA00011738"/>
    </source>
</evidence>
<evidence type="ECO:0000256" key="18">
    <source>
        <dbReference type="RuleBase" id="RU003694"/>
    </source>
</evidence>
<keyword evidence="21" id="KW-1185">Reference proteome</keyword>
<keyword evidence="8 18" id="KW-0808">Transferase</keyword>
<dbReference type="InterPro" id="IPR020841">
    <property type="entry name" value="PKS_Beta-ketoAc_synthase_dom"/>
</dbReference>
<comment type="subcellular location">
    <subcellularLocation>
        <location evidence="1">Plastid</location>
        <location evidence="1">Chloroplast</location>
    </subcellularLocation>
</comment>
<name>A0A835KH64_9ROSI</name>
<evidence type="ECO:0000259" key="19">
    <source>
        <dbReference type="PROSITE" id="PS52004"/>
    </source>
</evidence>
<evidence type="ECO:0000256" key="13">
    <source>
        <dbReference type="ARBA" id="ARBA00023315"/>
    </source>
</evidence>
<evidence type="ECO:0000256" key="10">
    <source>
        <dbReference type="ARBA" id="ARBA00022946"/>
    </source>
</evidence>
<keyword evidence="5" id="KW-0444">Lipid biosynthesis</keyword>
<dbReference type="FunFam" id="3.40.47.10:FF:000027">
    <property type="entry name" value="3-oxoacyl-[acyl-carrier-protein] synthase 2"/>
    <property type="match status" value="1"/>
</dbReference>
<evidence type="ECO:0000256" key="8">
    <source>
        <dbReference type="ARBA" id="ARBA00022679"/>
    </source>
</evidence>
<organism evidence="20 21">
    <name type="scientific">Salix dunnii</name>
    <dbReference type="NCBI Taxonomy" id="1413687"/>
    <lineage>
        <taxon>Eukaryota</taxon>
        <taxon>Viridiplantae</taxon>
        <taxon>Streptophyta</taxon>
        <taxon>Embryophyta</taxon>
        <taxon>Tracheophyta</taxon>
        <taxon>Spermatophyta</taxon>
        <taxon>Magnoliopsida</taxon>
        <taxon>eudicotyledons</taxon>
        <taxon>Gunneridae</taxon>
        <taxon>Pentapetalae</taxon>
        <taxon>rosids</taxon>
        <taxon>fabids</taxon>
        <taxon>Malpighiales</taxon>
        <taxon>Salicaceae</taxon>
        <taxon>Saliceae</taxon>
        <taxon>Salix</taxon>
    </lineage>
</organism>
<feature type="domain" description="Ketosynthase family 3 (KS3)" evidence="19">
    <location>
        <begin position="80"/>
        <end position="512"/>
    </location>
</feature>
<dbReference type="CDD" id="cd00834">
    <property type="entry name" value="KAS_I_II"/>
    <property type="match status" value="1"/>
</dbReference>
<dbReference type="PANTHER" id="PTHR11712">
    <property type="entry name" value="POLYKETIDE SYNTHASE-RELATED"/>
    <property type="match status" value="1"/>
</dbReference>
<evidence type="ECO:0000256" key="17">
    <source>
        <dbReference type="ARBA" id="ARBA00074204"/>
    </source>
</evidence>
<dbReference type="GO" id="GO:0009507">
    <property type="term" value="C:chloroplast"/>
    <property type="evidence" value="ECO:0007669"/>
    <property type="project" value="UniProtKB-SubCell"/>
</dbReference>
<evidence type="ECO:0000256" key="9">
    <source>
        <dbReference type="ARBA" id="ARBA00022832"/>
    </source>
</evidence>
<comment type="similarity">
    <text evidence="2 18">Belongs to the thiolase-like superfamily. Beta-ketoacyl-ACP synthases family.</text>
</comment>
<keyword evidence="12" id="KW-0275">Fatty acid biosynthesis</keyword>
<dbReference type="Pfam" id="PF00109">
    <property type="entry name" value="ketoacyl-synt"/>
    <property type="match status" value="1"/>
</dbReference>
<dbReference type="InterPro" id="IPR018201">
    <property type="entry name" value="Ketoacyl_synth_AS"/>
</dbReference>
<dbReference type="EC" id="2.3.1.41" evidence="4"/>
<keyword evidence="6" id="KW-0150">Chloroplast</keyword>
<dbReference type="InterPro" id="IPR014031">
    <property type="entry name" value="Ketoacyl_synth_C"/>
</dbReference>
<dbReference type="PANTHER" id="PTHR11712:SF330">
    <property type="entry name" value="BETA-KETOACYL-[ACYL-CARRIER-PROTEIN] SYNTHASE I"/>
    <property type="match status" value="1"/>
</dbReference>
<dbReference type="SMART" id="SM00825">
    <property type="entry name" value="PKS_KS"/>
    <property type="match status" value="1"/>
</dbReference>
<evidence type="ECO:0000256" key="2">
    <source>
        <dbReference type="ARBA" id="ARBA00008467"/>
    </source>
</evidence>
<dbReference type="GO" id="GO:0004315">
    <property type="term" value="F:3-oxoacyl-[acyl-carrier-protein] synthase activity"/>
    <property type="evidence" value="ECO:0007669"/>
    <property type="project" value="UniProtKB-EC"/>
</dbReference>
<protein>
    <recommendedName>
        <fullName evidence="17">3-oxoacyl-[acyl-carrier-protein] synthase I, chloroplastic</fullName>
        <ecNumber evidence="4">2.3.1.41</ecNumber>
    </recommendedName>
    <alternativeName>
        <fullName evidence="14">Beta-ketoacyl-ACP synthase I</fullName>
    </alternativeName>
</protein>
<dbReference type="InterPro" id="IPR000794">
    <property type="entry name" value="Beta-ketoacyl_synthase"/>
</dbReference>
<evidence type="ECO:0000256" key="5">
    <source>
        <dbReference type="ARBA" id="ARBA00022516"/>
    </source>
</evidence>
<dbReference type="Gene3D" id="3.40.47.10">
    <property type="match status" value="1"/>
</dbReference>
<dbReference type="InterPro" id="IPR016039">
    <property type="entry name" value="Thiolase-like"/>
</dbReference>
<evidence type="ECO:0000313" key="21">
    <source>
        <dbReference type="Proteomes" id="UP000657918"/>
    </source>
</evidence>
<evidence type="ECO:0000256" key="15">
    <source>
        <dbReference type="ARBA" id="ARBA00049541"/>
    </source>
</evidence>
<dbReference type="EMBL" id="JADGMS010000003">
    <property type="protein sequence ID" value="KAF9685946.1"/>
    <property type="molecule type" value="Genomic_DNA"/>
</dbReference>
<comment type="catalytic activity">
    <reaction evidence="15">
        <text>a fatty acyl-[ACP] + malonyl-[ACP] + H(+) = a 3-oxoacyl-[ACP] + holo-[ACP] + CO2</text>
        <dbReference type="Rhea" id="RHEA:22836"/>
        <dbReference type="Rhea" id="RHEA-COMP:9623"/>
        <dbReference type="Rhea" id="RHEA-COMP:9685"/>
        <dbReference type="Rhea" id="RHEA-COMP:9916"/>
        <dbReference type="Rhea" id="RHEA-COMP:14125"/>
        <dbReference type="ChEBI" id="CHEBI:15378"/>
        <dbReference type="ChEBI" id="CHEBI:16526"/>
        <dbReference type="ChEBI" id="CHEBI:64479"/>
        <dbReference type="ChEBI" id="CHEBI:78449"/>
        <dbReference type="ChEBI" id="CHEBI:78776"/>
        <dbReference type="ChEBI" id="CHEBI:138651"/>
        <dbReference type="EC" id="2.3.1.41"/>
    </reaction>
</comment>
<evidence type="ECO:0000256" key="7">
    <source>
        <dbReference type="ARBA" id="ARBA00022640"/>
    </source>
</evidence>
<dbReference type="InterPro" id="IPR017568">
    <property type="entry name" value="3-oxoacyl-ACP_synth-2"/>
</dbReference>
<gene>
    <name evidence="20" type="ORF">SADUNF_Sadunf03G0107500</name>
</gene>
<evidence type="ECO:0000313" key="20">
    <source>
        <dbReference type="EMBL" id="KAF9685946.1"/>
    </source>
</evidence>
<keyword evidence="10" id="KW-0809">Transit peptide</keyword>
<dbReference type="GO" id="GO:0006633">
    <property type="term" value="P:fatty acid biosynthetic process"/>
    <property type="evidence" value="ECO:0007669"/>
    <property type="project" value="UniProtKB-KW"/>
</dbReference>
<sequence>MAGVAGAACSSNVLFRSREMGSHGASMAQYNGLRPVENMQMAPARSMARGSISTPAPKLRTIRAVVSQTVSAPKREKDPRKRVVVTGMGLVSVFGSDIDTFYNKLLEGESGISLIDRFDASSFSVRFAGQIRDFSSKGYIDGKNDRRLDDCWRYCLVAGKRALVDANLGSEVLENMDRTRIGVLVGTGMGGLSAFSTGVESLVQKGYKKISPFFIPYSITNMGSALLAIDTGLMGPNYSISTACATANYCFYSAANHIRRGEADIMVAGGTEAAVMPTGVGGFIACRALSQRNEDPKKASRPWDKSRDGFVMGEGSGVLIMESLEHAMKRGANIIAEYLGGAVTCDAHHMTDPRSDGLGVSTCIAKSLEDAGVSPEEVNYVNAHATSTLAGDLAEVNAIKKVFKDTFEIKMNGTKSMIGHGLGAAGGLEAIATIKAINTGWLHPTINQDNIEPDVTIDTVPNVKKQHEVNVGMSAVLLSTCTYDRHSRYLKFIWLWRAQFCGGFRSLHSLTE</sequence>
<keyword evidence="9" id="KW-0276">Fatty acid metabolism</keyword>
<dbReference type="GO" id="GO:0005739">
    <property type="term" value="C:mitochondrion"/>
    <property type="evidence" value="ECO:0007669"/>
    <property type="project" value="TreeGrafter"/>
</dbReference>
<dbReference type="SUPFAM" id="SSF53901">
    <property type="entry name" value="Thiolase-like"/>
    <property type="match status" value="2"/>
</dbReference>
<comment type="caution">
    <text evidence="20">The sequence shown here is derived from an EMBL/GenBank/DDBJ whole genome shotgun (WGS) entry which is preliminary data.</text>
</comment>
<dbReference type="Proteomes" id="UP000657918">
    <property type="component" value="Unassembled WGS sequence"/>
</dbReference>
<dbReference type="AlphaFoldDB" id="A0A835KH64"/>
<dbReference type="InterPro" id="IPR014030">
    <property type="entry name" value="Ketoacyl_synth_N"/>
</dbReference>
<proteinExistence type="inferred from homology"/>
<evidence type="ECO:0000256" key="4">
    <source>
        <dbReference type="ARBA" id="ARBA00013191"/>
    </source>
</evidence>
<dbReference type="NCBIfam" id="NF005589">
    <property type="entry name" value="PRK07314.1"/>
    <property type="match status" value="1"/>
</dbReference>
<evidence type="ECO:0000256" key="6">
    <source>
        <dbReference type="ARBA" id="ARBA00022528"/>
    </source>
</evidence>
<dbReference type="OrthoDB" id="5334845at2759"/>